<dbReference type="PANTHER" id="PTHR30509:SF8">
    <property type="entry name" value="INNER MEMBRANE PROTEIN YCCS"/>
    <property type="match status" value="1"/>
</dbReference>
<keyword evidence="3 7" id="KW-0812">Transmembrane</keyword>
<name>A0ABY6M1R4_9FLAO</name>
<evidence type="ECO:0000313" key="10">
    <source>
        <dbReference type="EMBL" id="UYW02371.1"/>
    </source>
</evidence>
<dbReference type="Proteomes" id="UP001163328">
    <property type="component" value="Chromosome"/>
</dbReference>
<dbReference type="EMBL" id="CP081495">
    <property type="protein sequence ID" value="UYW02371.1"/>
    <property type="molecule type" value="Genomic_DNA"/>
</dbReference>
<feature type="transmembrane region" description="Helical" evidence="7">
    <location>
        <begin position="398"/>
        <end position="416"/>
    </location>
</feature>
<dbReference type="Pfam" id="PF13515">
    <property type="entry name" value="FUSC_2"/>
    <property type="match status" value="1"/>
</dbReference>
<dbReference type="Pfam" id="PF12805">
    <property type="entry name" value="FUSC-like"/>
    <property type="match status" value="1"/>
</dbReference>
<feature type="transmembrane region" description="Helical" evidence="7">
    <location>
        <begin position="489"/>
        <end position="507"/>
    </location>
</feature>
<feature type="transmembrane region" description="Helical" evidence="7">
    <location>
        <begin position="451"/>
        <end position="483"/>
    </location>
</feature>
<dbReference type="PANTHER" id="PTHR30509">
    <property type="entry name" value="P-HYDROXYBENZOIC ACID EFFLUX PUMP SUBUNIT-RELATED"/>
    <property type="match status" value="1"/>
</dbReference>
<feature type="transmembrane region" description="Helical" evidence="7">
    <location>
        <begin position="98"/>
        <end position="117"/>
    </location>
</feature>
<keyword evidence="2" id="KW-1003">Cell membrane</keyword>
<keyword evidence="4 7" id="KW-1133">Transmembrane helix</keyword>
<evidence type="ECO:0000256" key="2">
    <source>
        <dbReference type="ARBA" id="ARBA00022475"/>
    </source>
</evidence>
<evidence type="ECO:0000256" key="3">
    <source>
        <dbReference type="ARBA" id="ARBA00022692"/>
    </source>
</evidence>
<organism evidence="10 11">
    <name type="scientific">Flavobacterium agricola</name>
    <dbReference type="NCBI Taxonomy" id="2870839"/>
    <lineage>
        <taxon>Bacteria</taxon>
        <taxon>Pseudomonadati</taxon>
        <taxon>Bacteroidota</taxon>
        <taxon>Flavobacteriia</taxon>
        <taxon>Flavobacteriales</taxon>
        <taxon>Flavobacteriaceae</taxon>
        <taxon>Flavobacterium</taxon>
    </lineage>
</organism>
<sequence>MNNIQQKTNQFYTSFLYKINEDSFNKSLKVIVSALIAFFVFYHKFGSTVAMCMILGICFSSPSDIGNNLKEKASGIILAATLVPLFSVILTVLYGQNIFFYFIFAVLVFISGIISLYGQRANQLSFTLLMGISLSFIHIADKNQAVANGLYMCIGGLIYLLVTTIFYFIRPSKSIDQTIADSIKNVSDFLQIRSKFLNDDADLNALKNEQLALQVKSNDSFQKISQYISVNHKRIINSSENRKVVLSYTFLNQIMELALSTTYKTADMQTYVSKNSVLKNLIQKLIVSFSENLSELSESERLRRPYKPNNDLLSQYADIQNETKTLDTANAVYYDNILNNLNDQIVKIKSLERICTDKLTTSDYKIDDEDLDHFFKPNHYRFKTLLDNLNFGSTQFRYALRFTLAAITALLVSNLFNLKKEYWVLLTIVVIMRPGYGLTKSRLHQRIIGTIIGGLIGIVILYFVTKTTVIMVLMLLAMLLGFWFTSTDYKVGVTFITLYIILLYGLLKIDADQSVIYRITDTLIGAAISFLGTTFIWPSWEASSINNYLITSLQNTKAYVSAFGKVTTEEDANSFDLQKARQNAFIGIGNLMASYQRLVQEPKNKQKNRAQLYEVAVINQTLTDGVASLETFIKQHQDTDFYQKYNTVFNTIINNVNICLSAYGKTTNTNAEHLDYASASDISNFQIEQAKTIAETPDDQEAIKKDLIEEQLALSQLNWIVNLSDQMTKTVQSIQ</sequence>
<feature type="transmembrane region" description="Helical" evidence="7">
    <location>
        <begin position="124"/>
        <end position="140"/>
    </location>
</feature>
<feature type="transmembrane region" description="Helical" evidence="7">
    <location>
        <begin position="422"/>
        <end position="439"/>
    </location>
</feature>
<dbReference type="InterPro" id="IPR049453">
    <property type="entry name" value="Memb_transporter_dom"/>
</dbReference>
<feature type="transmembrane region" description="Helical" evidence="7">
    <location>
        <begin position="519"/>
        <end position="540"/>
    </location>
</feature>
<comment type="subcellular location">
    <subcellularLocation>
        <location evidence="1">Cell membrane</location>
        <topology evidence="1">Multi-pass membrane protein</topology>
    </subcellularLocation>
</comment>
<reference evidence="10" key="1">
    <citation type="submission" date="2021-08" db="EMBL/GenBank/DDBJ databases">
        <title>Flavobacterium sp. strain CC-SYL302.</title>
        <authorList>
            <person name="Lin S.-Y."/>
            <person name="Lee T.-H."/>
            <person name="Young C.-C."/>
        </authorList>
    </citation>
    <scope>NUCLEOTIDE SEQUENCE</scope>
    <source>
        <strain evidence="10">CC-SYL302</strain>
    </source>
</reference>
<protein>
    <submittedName>
        <fullName evidence="10">FUSC family protein</fullName>
    </submittedName>
</protein>
<evidence type="ECO:0000256" key="7">
    <source>
        <dbReference type="SAM" id="Phobius"/>
    </source>
</evidence>
<feature type="domain" description="Integral membrane protein YccS N-terminal" evidence="8">
    <location>
        <begin position="85"/>
        <end position="349"/>
    </location>
</feature>
<evidence type="ECO:0000259" key="9">
    <source>
        <dbReference type="Pfam" id="PF13515"/>
    </source>
</evidence>
<feature type="transmembrane region" description="Helical" evidence="7">
    <location>
        <begin position="73"/>
        <end position="92"/>
    </location>
</feature>
<comment type="similarity">
    <text evidence="6">Belongs to the YccS/YhfK family.</text>
</comment>
<evidence type="ECO:0000256" key="5">
    <source>
        <dbReference type="ARBA" id="ARBA00023136"/>
    </source>
</evidence>
<evidence type="ECO:0000256" key="4">
    <source>
        <dbReference type="ARBA" id="ARBA00022989"/>
    </source>
</evidence>
<dbReference type="InterPro" id="IPR032692">
    <property type="entry name" value="YccS_N"/>
</dbReference>
<keyword evidence="11" id="KW-1185">Reference proteome</keyword>
<proteinExistence type="inferred from homology"/>
<accession>A0ABY6M1R4</accession>
<evidence type="ECO:0000313" key="11">
    <source>
        <dbReference type="Proteomes" id="UP001163328"/>
    </source>
</evidence>
<dbReference type="RefSeq" id="WP_264434921.1">
    <property type="nucleotide sequence ID" value="NZ_CP081495.1"/>
</dbReference>
<evidence type="ECO:0000256" key="6">
    <source>
        <dbReference type="ARBA" id="ARBA00043993"/>
    </source>
</evidence>
<keyword evidence="5 7" id="KW-0472">Membrane</keyword>
<feature type="transmembrane region" description="Helical" evidence="7">
    <location>
        <begin position="146"/>
        <end position="169"/>
    </location>
</feature>
<gene>
    <name evidence="10" type="ORF">K5I29_05610</name>
</gene>
<evidence type="ECO:0000256" key="1">
    <source>
        <dbReference type="ARBA" id="ARBA00004651"/>
    </source>
</evidence>
<feature type="transmembrane region" description="Helical" evidence="7">
    <location>
        <begin position="30"/>
        <end position="61"/>
    </location>
</feature>
<evidence type="ECO:0000259" key="8">
    <source>
        <dbReference type="Pfam" id="PF12805"/>
    </source>
</evidence>
<feature type="domain" description="Integral membrane bound transporter" evidence="9">
    <location>
        <begin position="409"/>
        <end position="531"/>
    </location>
</feature>